<feature type="signal peptide" evidence="1">
    <location>
        <begin position="1"/>
        <end position="19"/>
    </location>
</feature>
<proteinExistence type="predicted"/>
<dbReference type="InterPro" id="IPR006626">
    <property type="entry name" value="PbH1"/>
</dbReference>
<gene>
    <name evidence="2" type="ORF">C5745_13130</name>
</gene>
<sequence length="360" mass="41435">MKRLVILFVLNIAFLFVNAQHFTVKNVPLSTINKHLNKMKYEREYNRYKRAAYPAVKYLPNNYNRSGKADYTMNLQRALDRHQVVLLPNCPVQISDKGLRLKSNQVLLFQPESKLILKPTARGYYDMLQVADVTNVKIFYANLEGDRYGHLGKRGQWGFGISIKSSSNIQLYSPYLKYMWGDGIYIGQLNNVPSKNIEIQNAVIDNVRRNGISITSAIGVDVIDTYIANTNGNSPESGLDIEPNSIHDEIKNINIINLTTYNNKWSGILLVFELFKSEQAKEVSINIDGHFDNGSRKGISFHGYKNDRNTGNLIGQIKLNNVQYTNNQERYYFYNTNLSKLDLQTPEQEVKEKFDKMRKR</sequence>
<accession>A0A2S9J1Z9</accession>
<dbReference type="EMBL" id="PVBQ01000010">
    <property type="protein sequence ID" value="PRD46805.1"/>
    <property type="molecule type" value="Genomic_DNA"/>
</dbReference>
<dbReference type="Gene3D" id="2.160.20.10">
    <property type="entry name" value="Single-stranded right-handed beta-helix, Pectin lyase-like"/>
    <property type="match status" value="1"/>
</dbReference>
<dbReference type="InterPro" id="IPR012334">
    <property type="entry name" value="Pectin_lyas_fold"/>
</dbReference>
<organism evidence="2 3">
    <name type="scientific">Sphingobacterium haloxyli</name>
    <dbReference type="NCBI Taxonomy" id="2100533"/>
    <lineage>
        <taxon>Bacteria</taxon>
        <taxon>Pseudomonadati</taxon>
        <taxon>Bacteroidota</taxon>
        <taxon>Sphingobacteriia</taxon>
        <taxon>Sphingobacteriales</taxon>
        <taxon>Sphingobacteriaceae</taxon>
        <taxon>Sphingobacterium</taxon>
    </lineage>
</organism>
<evidence type="ECO:0000313" key="3">
    <source>
        <dbReference type="Proteomes" id="UP000239711"/>
    </source>
</evidence>
<dbReference type="Proteomes" id="UP000239711">
    <property type="component" value="Unassembled WGS sequence"/>
</dbReference>
<evidence type="ECO:0000256" key="1">
    <source>
        <dbReference type="SAM" id="SignalP"/>
    </source>
</evidence>
<dbReference type="AlphaFoldDB" id="A0A2S9J1Z9"/>
<evidence type="ECO:0008006" key="4">
    <source>
        <dbReference type="Google" id="ProtNLM"/>
    </source>
</evidence>
<protein>
    <recommendedName>
        <fullName evidence="4">Right handed beta helix domain-containing protein</fullName>
    </recommendedName>
</protein>
<dbReference type="RefSeq" id="WP_105717469.1">
    <property type="nucleotide sequence ID" value="NZ_PVBQ01000010.1"/>
</dbReference>
<dbReference type="SMART" id="SM00710">
    <property type="entry name" value="PbH1"/>
    <property type="match status" value="4"/>
</dbReference>
<dbReference type="OrthoDB" id="253409at2"/>
<name>A0A2S9J1Z9_9SPHI</name>
<reference evidence="2 3" key="1">
    <citation type="submission" date="2018-02" db="EMBL/GenBank/DDBJ databases">
        <title>The draft genome of Sphingobacterium sp. 5JN-11.</title>
        <authorList>
            <person name="Liu L."/>
            <person name="Li L."/>
            <person name="Liang L."/>
            <person name="Zhang X."/>
            <person name="Wang T."/>
        </authorList>
    </citation>
    <scope>NUCLEOTIDE SEQUENCE [LARGE SCALE GENOMIC DNA]</scope>
    <source>
        <strain evidence="2 3">5JN-11</strain>
    </source>
</reference>
<dbReference type="SUPFAM" id="SSF51126">
    <property type="entry name" value="Pectin lyase-like"/>
    <property type="match status" value="1"/>
</dbReference>
<feature type="chain" id="PRO_5015437491" description="Right handed beta helix domain-containing protein" evidence="1">
    <location>
        <begin position="20"/>
        <end position="360"/>
    </location>
</feature>
<dbReference type="InterPro" id="IPR011050">
    <property type="entry name" value="Pectin_lyase_fold/virulence"/>
</dbReference>
<keyword evidence="1" id="KW-0732">Signal</keyword>
<keyword evidence="3" id="KW-1185">Reference proteome</keyword>
<evidence type="ECO:0000313" key="2">
    <source>
        <dbReference type="EMBL" id="PRD46805.1"/>
    </source>
</evidence>
<comment type="caution">
    <text evidence="2">The sequence shown here is derived from an EMBL/GenBank/DDBJ whole genome shotgun (WGS) entry which is preliminary data.</text>
</comment>